<dbReference type="EMBL" id="AB263749">
    <property type="protein sequence ID" value="BAF36344.1"/>
    <property type="molecule type" value="Genomic_DNA"/>
</dbReference>
<proteinExistence type="predicted"/>
<accession>A0A939</accession>
<sequence length="95" mass="11062">MMLVRPEDVYKLPPLDDVAQCNLKMSRDDRSFYIWKVALFDLLSVEAREKIKEVTWVLLVDDHRANVVVPLLPENLGGSEVAWERGLMILRLLLR</sequence>
<evidence type="ECO:0000313" key="1">
    <source>
        <dbReference type="EMBL" id="BAF36344.1"/>
    </source>
</evidence>
<name>A0A939_IPOTF</name>
<organism evidence="1">
    <name type="scientific">Ipomoea trifida</name>
    <name type="common">Morning glory</name>
    <dbReference type="NCBI Taxonomy" id="35884"/>
    <lineage>
        <taxon>Eukaryota</taxon>
        <taxon>Viridiplantae</taxon>
        <taxon>Streptophyta</taxon>
        <taxon>Embryophyta</taxon>
        <taxon>Tracheophyta</taxon>
        <taxon>Spermatophyta</taxon>
        <taxon>Magnoliopsida</taxon>
        <taxon>eudicotyledons</taxon>
        <taxon>Gunneridae</taxon>
        <taxon>Pentapetalae</taxon>
        <taxon>asterids</taxon>
        <taxon>lamiids</taxon>
        <taxon>Solanales</taxon>
        <taxon>Convolvulaceae</taxon>
        <taxon>Ipomoeeae</taxon>
        <taxon>Ipomoea</taxon>
    </lineage>
</organism>
<protein>
    <submittedName>
        <fullName evidence="1">Uncharacterized protein</fullName>
    </submittedName>
</protein>
<dbReference type="AlphaFoldDB" id="A0A939"/>
<reference evidence="1" key="1">
    <citation type="journal article" date="2007" name="Sex. Plant Reprod.">
        <title>Physical size of the S locus region defined by genetic recombination and genome sequencing in Ipomoea trifida, Convolvulaceae.</title>
        <authorList>
            <person name="Rahman M.H."/>
            <person name="Tsuchiya T."/>
            <person name="Suwabe K."/>
            <person name="Kohori J."/>
            <person name="Tomita R.N."/>
            <person name="Kagaya Y."/>
            <person name="Kobayashi I."/>
            <person name="Kakeda K."/>
            <person name="Kowyama Y."/>
        </authorList>
    </citation>
    <scope>NUCLEOTIDE SEQUENCE</scope>
</reference>